<gene>
    <name evidence="3" type="ORF">TK0001_5705</name>
</gene>
<feature type="compositionally biased region" description="Basic and acidic residues" evidence="1">
    <location>
        <begin position="366"/>
        <end position="376"/>
    </location>
</feature>
<feature type="region of interest" description="Disordered" evidence="1">
    <location>
        <begin position="1"/>
        <end position="30"/>
    </location>
</feature>
<sequence>MRSLDTLPLLRPKSEAGRAPSGEDARAGVPPDFEAMLGAFENGAAERGTADTGTARTGEAAAEQVEAGTDMSPTLPAEALPATTLDVGGSALQALMALTGPAAPAIAAPPDASLEAMVQRAAARAGSGPGPAPVEPALQMSMVGLETHFAPVRPHGAAAPAETAIEPGPIEPSAPQTLATPGSIGAAPIAPVSAGRAPLPGTPPVAPAPDATVPSALPAGRTDGPLPAGSAAMQPPAARSDASDPAVSSDRQAPEAPANALTAPAATTSARPASPVPGPGRLAESAPASPAPAPDEAVRQAAGAPLAQAAGAEAPRSPASRGRAAPRSDQAEPAGAADNAALLDQPESTSLPEPTTVTQPGTPGQTRRDPESRQDRPTAIARPDTMPEHAAVAVPRPQAEGGARAERTGSDAVTIEAPRPDMPLAPSGPQETAGLPTPAPASPLRQIVDAVAAQLPAAPAAMATPSARPVPASTEAGPLKILTLQLHPADLGSVLVRMRLQDGRLEMSLRTSREETAERLRKEGDLLAGLLREAGYEPEAVTIQSGGAGAGEAGPRGQGFASFAGSQGGQHDRQPGAATPDQSGRRPSPRADAAATPTEEQDYETDSRGRDRSSLYL</sequence>
<feature type="domain" description="Flagellar hook-length control protein-like C-terminal" evidence="2">
    <location>
        <begin position="477"/>
        <end position="549"/>
    </location>
</feature>
<dbReference type="InterPro" id="IPR021136">
    <property type="entry name" value="Flagellar_hook_control-like_C"/>
</dbReference>
<organism evidence="3 4">
    <name type="scientific">Methylorubrum extorquens</name>
    <name type="common">Methylobacterium dichloromethanicum</name>
    <name type="synonym">Methylobacterium extorquens</name>
    <dbReference type="NCBI Taxonomy" id="408"/>
    <lineage>
        <taxon>Bacteria</taxon>
        <taxon>Pseudomonadati</taxon>
        <taxon>Pseudomonadota</taxon>
        <taxon>Alphaproteobacteria</taxon>
        <taxon>Hyphomicrobiales</taxon>
        <taxon>Methylobacteriaceae</taxon>
        <taxon>Methylorubrum</taxon>
    </lineage>
</organism>
<dbReference type="InterPro" id="IPR038610">
    <property type="entry name" value="FliK-like_C_sf"/>
</dbReference>
<dbReference type="Pfam" id="PF02120">
    <property type="entry name" value="Flg_hook"/>
    <property type="match status" value="1"/>
</dbReference>
<dbReference type="EMBL" id="LT962688">
    <property type="protein sequence ID" value="SOR32271.1"/>
    <property type="molecule type" value="Genomic_DNA"/>
</dbReference>
<feature type="compositionally biased region" description="Low complexity" evidence="1">
    <location>
        <begin position="299"/>
        <end position="328"/>
    </location>
</feature>
<dbReference type="Proteomes" id="UP000233769">
    <property type="component" value="Chromosome tk0001"/>
</dbReference>
<proteinExistence type="predicted"/>
<feature type="region of interest" description="Disordered" evidence="1">
    <location>
        <begin position="157"/>
        <end position="442"/>
    </location>
</feature>
<accession>A0A2N9AY63</accession>
<evidence type="ECO:0000256" key="1">
    <source>
        <dbReference type="SAM" id="MobiDB-lite"/>
    </source>
</evidence>
<evidence type="ECO:0000259" key="2">
    <source>
        <dbReference type="Pfam" id="PF02120"/>
    </source>
</evidence>
<feature type="compositionally biased region" description="Gly residues" evidence="1">
    <location>
        <begin position="546"/>
        <end position="557"/>
    </location>
</feature>
<reference evidence="4" key="1">
    <citation type="submission" date="2017-10" db="EMBL/GenBank/DDBJ databases">
        <authorList>
            <person name="Regsiter A."/>
            <person name="William W."/>
        </authorList>
    </citation>
    <scope>NUCLEOTIDE SEQUENCE [LARGE SCALE GENOMIC DNA]</scope>
</reference>
<dbReference type="CDD" id="cd17470">
    <property type="entry name" value="T3SS_Flik_C"/>
    <property type="match status" value="1"/>
</dbReference>
<dbReference type="Gene3D" id="3.30.750.140">
    <property type="match status" value="1"/>
</dbReference>
<name>A0A2N9AY63_METEX</name>
<protein>
    <recommendedName>
        <fullName evidence="2">Flagellar hook-length control protein-like C-terminal domain-containing protein</fullName>
    </recommendedName>
</protein>
<feature type="compositionally biased region" description="Low complexity" evidence="1">
    <location>
        <begin position="235"/>
        <end position="273"/>
    </location>
</feature>
<feature type="compositionally biased region" description="Basic and acidic residues" evidence="1">
    <location>
        <begin position="12"/>
        <end position="26"/>
    </location>
</feature>
<feature type="region of interest" description="Disordered" evidence="1">
    <location>
        <begin position="542"/>
        <end position="617"/>
    </location>
</feature>
<feature type="compositionally biased region" description="Basic and acidic residues" evidence="1">
    <location>
        <begin position="605"/>
        <end position="617"/>
    </location>
</feature>
<dbReference type="AlphaFoldDB" id="A0A2N9AY63"/>
<evidence type="ECO:0000313" key="3">
    <source>
        <dbReference type="EMBL" id="SOR32271.1"/>
    </source>
</evidence>
<feature type="compositionally biased region" description="Low complexity" evidence="1">
    <location>
        <begin position="352"/>
        <end position="365"/>
    </location>
</feature>
<evidence type="ECO:0000313" key="4">
    <source>
        <dbReference type="Proteomes" id="UP000233769"/>
    </source>
</evidence>